<name>A0A922CRD3_MANSE</name>
<comment type="caution">
    <text evidence="8">The sequence shown here is derived from an EMBL/GenBank/DDBJ whole genome shotgun (WGS) entry which is preliminary data.</text>
</comment>
<feature type="region of interest" description="Disordered" evidence="6">
    <location>
        <begin position="488"/>
        <end position="562"/>
    </location>
</feature>
<reference evidence="8" key="1">
    <citation type="journal article" date="2016" name="Insect Biochem. Mol. Biol.">
        <title>Multifaceted biological insights from a draft genome sequence of the tobacco hornworm moth, Manduca sexta.</title>
        <authorList>
            <person name="Kanost M.R."/>
            <person name="Arrese E.L."/>
            <person name="Cao X."/>
            <person name="Chen Y.R."/>
            <person name="Chellapilla S."/>
            <person name="Goldsmith M.R."/>
            <person name="Grosse-Wilde E."/>
            <person name="Heckel D.G."/>
            <person name="Herndon N."/>
            <person name="Jiang H."/>
            <person name="Papanicolaou A."/>
            <person name="Qu J."/>
            <person name="Soulages J.L."/>
            <person name="Vogel H."/>
            <person name="Walters J."/>
            <person name="Waterhouse R.M."/>
            <person name="Ahn S.J."/>
            <person name="Almeida F.C."/>
            <person name="An C."/>
            <person name="Aqrawi P."/>
            <person name="Bretschneider A."/>
            <person name="Bryant W.B."/>
            <person name="Bucks S."/>
            <person name="Chao H."/>
            <person name="Chevignon G."/>
            <person name="Christen J.M."/>
            <person name="Clarke D.F."/>
            <person name="Dittmer N.T."/>
            <person name="Ferguson L.C.F."/>
            <person name="Garavelou S."/>
            <person name="Gordon K.H.J."/>
            <person name="Gunaratna R.T."/>
            <person name="Han Y."/>
            <person name="Hauser F."/>
            <person name="He Y."/>
            <person name="Heidel-Fischer H."/>
            <person name="Hirsh A."/>
            <person name="Hu Y."/>
            <person name="Jiang H."/>
            <person name="Kalra D."/>
            <person name="Klinner C."/>
            <person name="Konig C."/>
            <person name="Kovar C."/>
            <person name="Kroll A.R."/>
            <person name="Kuwar S.S."/>
            <person name="Lee S.L."/>
            <person name="Lehman R."/>
            <person name="Li K."/>
            <person name="Li Z."/>
            <person name="Liang H."/>
            <person name="Lovelace S."/>
            <person name="Lu Z."/>
            <person name="Mansfield J.H."/>
            <person name="McCulloch K.J."/>
            <person name="Mathew T."/>
            <person name="Morton B."/>
            <person name="Muzny D.M."/>
            <person name="Neunemann D."/>
            <person name="Ongeri F."/>
            <person name="Pauchet Y."/>
            <person name="Pu L.L."/>
            <person name="Pyrousis I."/>
            <person name="Rao X.J."/>
            <person name="Redding A."/>
            <person name="Roesel C."/>
            <person name="Sanchez-Gracia A."/>
            <person name="Schaack S."/>
            <person name="Shukla A."/>
            <person name="Tetreau G."/>
            <person name="Wang Y."/>
            <person name="Xiong G.H."/>
            <person name="Traut W."/>
            <person name="Walsh T.K."/>
            <person name="Worley K.C."/>
            <person name="Wu D."/>
            <person name="Wu W."/>
            <person name="Wu Y.Q."/>
            <person name="Zhang X."/>
            <person name="Zou Z."/>
            <person name="Zucker H."/>
            <person name="Briscoe A.D."/>
            <person name="Burmester T."/>
            <person name="Clem R.J."/>
            <person name="Feyereisen R."/>
            <person name="Grimmelikhuijzen C.J.P."/>
            <person name="Hamodrakas S.J."/>
            <person name="Hansson B.S."/>
            <person name="Huguet E."/>
            <person name="Jermiin L.S."/>
            <person name="Lan Q."/>
            <person name="Lehman H.K."/>
            <person name="Lorenzen M."/>
            <person name="Merzendorfer H."/>
            <person name="Michalopoulos I."/>
            <person name="Morton D.B."/>
            <person name="Muthukrishnan S."/>
            <person name="Oakeshott J.G."/>
            <person name="Palmer W."/>
            <person name="Park Y."/>
            <person name="Passarelli A.L."/>
            <person name="Rozas J."/>
            <person name="Schwartz L.M."/>
            <person name="Smith W."/>
            <person name="Southgate A."/>
            <person name="Vilcinskas A."/>
            <person name="Vogt R."/>
            <person name="Wang P."/>
            <person name="Werren J."/>
            <person name="Yu X.Q."/>
            <person name="Zhou J.J."/>
            <person name="Brown S.J."/>
            <person name="Scherer S.E."/>
            <person name="Richards S."/>
            <person name="Blissard G.W."/>
        </authorList>
    </citation>
    <scope>NUCLEOTIDE SEQUENCE</scope>
</reference>
<keyword evidence="4 7" id="KW-0472">Membrane</keyword>
<keyword evidence="2 7" id="KW-0812">Transmembrane</keyword>
<organism evidence="8 9">
    <name type="scientific">Manduca sexta</name>
    <name type="common">Tobacco hawkmoth</name>
    <name type="synonym">Tobacco hornworm</name>
    <dbReference type="NCBI Taxonomy" id="7130"/>
    <lineage>
        <taxon>Eukaryota</taxon>
        <taxon>Metazoa</taxon>
        <taxon>Ecdysozoa</taxon>
        <taxon>Arthropoda</taxon>
        <taxon>Hexapoda</taxon>
        <taxon>Insecta</taxon>
        <taxon>Pterygota</taxon>
        <taxon>Neoptera</taxon>
        <taxon>Endopterygota</taxon>
        <taxon>Lepidoptera</taxon>
        <taxon>Glossata</taxon>
        <taxon>Ditrysia</taxon>
        <taxon>Bombycoidea</taxon>
        <taxon>Sphingidae</taxon>
        <taxon>Sphinginae</taxon>
        <taxon>Sphingini</taxon>
        <taxon>Manduca</taxon>
    </lineage>
</organism>
<evidence type="ECO:0000313" key="8">
    <source>
        <dbReference type="EMBL" id="KAG6455464.1"/>
    </source>
</evidence>
<accession>A0A922CRD3</accession>
<feature type="compositionally biased region" description="Polar residues" evidence="6">
    <location>
        <begin position="496"/>
        <end position="515"/>
    </location>
</feature>
<dbReference type="OrthoDB" id="8115845at2759"/>
<dbReference type="AlphaFoldDB" id="A0A922CRD3"/>
<feature type="transmembrane region" description="Helical" evidence="7">
    <location>
        <begin position="147"/>
        <end position="169"/>
    </location>
</feature>
<proteinExistence type="inferred from homology"/>
<evidence type="ECO:0000313" key="9">
    <source>
        <dbReference type="Proteomes" id="UP000791440"/>
    </source>
</evidence>
<feature type="transmembrane region" description="Helical" evidence="7">
    <location>
        <begin position="107"/>
        <end position="126"/>
    </location>
</feature>
<sequence length="562" mass="63819">MDRIPLVEEYRLIERCEAEVNGAWKGAHILLFFLAFVFGSFCTFCFHMLMYLFDEKCVLFPKLLSMSALRHNIIYEFIPADKDISDNLPVDFLSTQWVDQSACYLPTYVPLVSGIFGLVWTTMFLMCSSSSRTHTGLQRPWRVLPPVFIFSLAMTGLCVYTSVITHSGLQELCAKLGEITGSVSCTYTINVATLAYERRIRGVYQATQLTIVSAWLHTACWLMSALLTLARVLMAVDFQLIRVRVELRCNIDKMLEQNEQHLHTVSPDVWVNDENEYDVPTSHLSKETTSVYYKNKTFDTETDANEMSEIPKSESDILYFAQQPEGVSELSLVPAERCKLARLMAYQSVPKDKRFIVKLVYDLVDTIDLPELLSKDSDSPTNVSSTGTGTMDSDRLDIARQYGQEQICSRTPDQPTSDMPGKYISVSKYEAEVTAKEIRRTLQEKVNKQIIELSIERPSLTDKPDISFESSLNITPDMKKTLELKGKIPEKADETLQPTTTKKSNLKNMGVQTDQNTKKKDGTQKVQISESKTSHFVMSDTTLSDESVQDQETQTKHKEKQD</sequence>
<evidence type="ECO:0000256" key="5">
    <source>
        <dbReference type="ARBA" id="ARBA00093776"/>
    </source>
</evidence>
<dbReference type="EMBL" id="JH668491">
    <property type="protein sequence ID" value="KAG6455464.1"/>
    <property type="molecule type" value="Genomic_DNA"/>
</dbReference>
<evidence type="ECO:0000256" key="3">
    <source>
        <dbReference type="ARBA" id="ARBA00022989"/>
    </source>
</evidence>
<reference evidence="8" key="2">
    <citation type="submission" date="2020-12" db="EMBL/GenBank/DDBJ databases">
        <authorList>
            <person name="Kanost M."/>
        </authorList>
    </citation>
    <scope>NUCLEOTIDE SEQUENCE</scope>
</reference>
<evidence type="ECO:0000256" key="2">
    <source>
        <dbReference type="ARBA" id="ARBA00022692"/>
    </source>
</evidence>
<evidence type="ECO:0000256" key="4">
    <source>
        <dbReference type="ARBA" id="ARBA00023136"/>
    </source>
</evidence>
<keyword evidence="3 7" id="KW-1133">Transmembrane helix</keyword>
<evidence type="ECO:0000256" key="1">
    <source>
        <dbReference type="ARBA" id="ARBA00004141"/>
    </source>
</evidence>
<evidence type="ECO:0000256" key="7">
    <source>
        <dbReference type="SAM" id="Phobius"/>
    </source>
</evidence>
<dbReference type="InterPro" id="IPR059010">
    <property type="entry name" value="TMEM179-179B"/>
</dbReference>
<keyword evidence="9" id="KW-1185">Reference proteome</keyword>
<dbReference type="Proteomes" id="UP000791440">
    <property type="component" value="Unassembled WGS sequence"/>
</dbReference>
<gene>
    <name evidence="8" type="ORF">O3G_MSEX009209</name>
</gene>
<evidence type="ECO:0000256" key="6">
    <source>
        <dbReference type="SAM" id="MobiDB-lite"/>
    </source>
</evidence>
<comment type="subcellular location">
    <subcellularLocation>
        <location evidence="1">Membrane</location>
        <topology evidence="1">Multi-pass membrane protein</topology>
    </subcellularLocation>
</comment>
<feature type="compositionally biased region" description="Polar residues" evidence="6">
    <location>
        <begin position="524"/>
        <end position="552"/>
    </location>
</feature>
<comment type="similarity">
    <text evidence="5">Belongs to the TMEM179 family.</text>
</comment>
<feature type="transmembrane region" description="Helical" evidence="7">
    <location>
        <begin position="29"/>
        <end position="53"/>
    </location>
</feature>
<protein>
    <submittedName>
        <fullName evidence="8">Uncharacterized protein</fullName>
    </submittedName>
</protein>
<feature type="compositionally biased region" description="Basic and acidic residues" evidence="6">
    <location>
        <begin position="553"/>
        <end position="562"/>
    </location>
</feature>
<feature type="transmembrane region" description="Helical" evidence="7">
    <location>
        <begin position="214"/>
        <end position="234"/>
    </location>
</feature>
<dbReference type="Pfam" id="PF26158">
    <property type="entry name" value="Claudin_TMEM179-179B"/>
    <property type="match status" value="1"/>
</dbReference>